<evidence type="ECO:0000313" key="2">
    <source>
        <dbReference type="EMBL" id="KZS96579.1"/>
    </source>
</evidence>
<feature type="region of interest" description="Disordered" evidence="1">
    <location>
        <begin position="106"/>
        <end position="139"/>
    </location>
</feature>
<protein>
    <submittedName>
        <fullName evidence="2">Uncharacterized protein</fullName>
    </submittedName>
</protein>
<dbReference type="Proteomes" id="UP000076722">
    <property type="component" value="Unassembled WGS sequence"/>
</dbReference>
<dbReference type="AlphaFoldDB" id="A0A164Y4V1"/>
<gene>
    <name evidence="2" type="ORF">SISNIDRAFT_464041</name>
</gene>
<proteinExistence type="predicted"/>
<sequence length="178" mass="19772">MTLKLSCGKKKLVKELCQIAPVVPKEGPQGRSDGEEKLPVTLPDVHKESSRACELEVMDEVAVEEDLGWIKTKGRTPTEGTSYNDEYYGQNRVITIVNKDPLTSHTGVTNSEQDVTNNEQPVTNMSKQSQTVSRGSQMLSKQSQTVSKGVWGMWGTVGKWIEYFNVRQEGAGKLTRIL</sequence>
<reference evidence="2 3" key="1">
    <citation type="journal article" date="2016" name="Mol. Biol. Evol.">
        <title>Comparative Genomics of Early-Diverging Mushroom-Forming Fungi Provides Insights into the Origins of Lignocellulose Decay Capabilities.</title>
        <authorList>
            <person name="Nagy L.G."/>
            <person name="Riley R."/>
            <person name="Tritt A."/>
            <person name="Adam C."/>
            <person name="Daum C."/>
            <person name="Floudas D."/>
            <person name="Sun H."/>
            <person name="Yadav J.S."/>
            <person name="Pangilinan J."/>
            <person name="Larsson K.H."/>
            <person name="Matsuura K."/>
            <person name="Barry K."/>
            <person name="Labutti K."/>
            <person name="Kuo R."/>
            <person name="Ohm R.A."/>
            <person name="Bhattacharya S.S."/>
            <person name="Shirouzu T."/>
            <person name="Yoshinaga Y."/>
            <person name="Martin F.M."/>
            <person name="Grigoriev I.V."/>
            <person name="Hibbett D.S."/>
        </authorList>
    </citation>
    <scope>NUCLEOTIDE SEQUENCE [LARGE SCALE GENOMIC DNA]</scope>
    <source>
        <strain evidence="2 3">HHB9708</strain>
    </source>
</reference>
<evidence type="ECO:0000313" key="3">
    <source>
        <dbReference type="Proteomes" id="UP000076722"/>
    </source>
</evidence>
<evidence type="ECO:0000256" key="1">
    <source>
        <dbReference type="SAM" id="MobiDB-lite"/>
    </source>
</evidence>
<accession>A0A164Y4V1</accession>
<keyword evidence="3" id="KW-1185">Reference proteome</keyword>
<name>A0A164Y4V1_9AGAM</name>
<organism evidence="2 3">
    <name type="scientific">Sistotremastrum niveocremeum HHB9708</name>
    <dbReference type="NCBI Taxonomy" id="1314777"/>
    <lineage>
        <taxon>Eukaryota</taxon>
        <taxon>Fungi</taxon>
        <taxon>Dikarya</taxon>
        <taxon>Basidiomycota</taxon>
        <taxon>Agaricomycotina</taxon>
        <taxon>Agaricomycetes</taxon>
        <taxon>Sistotremastrales</taxon>
        <taxon>Sistotremastraceae</taxon>
        <taxon>Sertulicium</taxon>
        <taxon>Sertulicium niveocremeum</taxon>
    </lineage>
</organism>
<dbReference type="EMBL" id="KV419399">
    <property type="protein sequence ID" value="KZS96579.1"/>
    <property type="molecule type" value="Genomic_DNA"/>
</dbReference>